<dbReference type="InterPro" id="IPR000551">
    <property type="entry name" value="MerR-type_HTH_dom"/>
</dbReference>
<dbReference type="InterPro" id="IPR003759">
    <property type="entry name" value="Cbl-bd_cap"/>
</dbReference>
<evidence type="ECO:0000259" key="4">
    <source>
        <dbReference type="PROSITE" id="PS50937"/>
    </source>
</evidence>
<keyword evidence="2 5" id="KW-0238">DNA-binding</keyword>
<keyword evidence="3" id="KW-0804">Transcription</keyword>
<organism evidence="5 6">
    <name type="scientific">Ekhidna lutea</name>
    <dbReference type="NCBI Taxonomy" id="447679"/>
    <lineage>
        <taxon>Bacteria</taxon>
        <taxon>Pseudomonadati</taxon>
        <taxon>Bacteroidota</taxon>
        <taxon>Cytophagia</taxon>
        <taxon>Cytophagales</taxon>
        <taxon>Reichenbachiellaceae</taxon>
        <taxon>Ekhidna</taxon>
    </lineage>
</organism>
<evidence type="ECO:0000256" key="3">
    <source>
        <dbReference type="ARBA" id="ARBA00023163"/>
    </source>
</evidence>
<keyword evidence="6" id="KW-1185">Reference proteome</keyword>
<evidence type="ECO:0000313" key="5">
    <source>
        <dbReference type="EMBL" id="SNT19951.1"/>
    </source>
</evidence>
<dbReference type="PROSITE" id="PS50937">
    <property type="entry name" value="HTH_MERR_2"/>
    <property type="match status" value="1"/>
</dbReference>
<dbReference type="GO" id="GO:0046872">
    <property type="term" value="F:metal ion binding"/>
    <property type="evidence" value="ECO:0007669"/>
    <property type="project" value="InterPro"/>
</dbReference>
<dbReference type="RefSeq" id="WP_089357490.1">
    <property type="nucleotide sequence ID" value="NZ_FZPD01000004.1"/>
</dbReference>
<dbReference type="AlphaFoldDB" id="A0A239KP52"/>
<accession>A0A239KP52</accession>
<reference evidence="5 6" key="1">
    <citation type="submission" date="2017-06" db="EMBL/GenBank/DDBJ databases">
        <authorList>
            <person name="Kim H.J."/>
            <person name="Triplett B.A."/>
        </authorList>
    </citation>
    <scope>NUCLEOTIDE SEQUENCE [LARGE SCALE GENOMIC DNA]</scope>
    <source>
        <strain evidence="5 6">DSM 19307</strain>
    </source>
</reference>
<dbReference type="Pfam" id="PF13411">
    <property type="entry name" value="MerR_1"/>
    <property type="match status" value="1"/>
</dbReference>
<dbReference type="GO" id="GO:0003700">
    <property type="term" value="F:DNA-binding transcription factor activity"/>
    <property type="evidence" value="ECO:0007669"/>
    <property type="project" value="InterPro"/>
</dbReference>
<name>A0A239KP52_EKHLU</name>
<dbReference type="SUPFAM" id="SSF52242">
    <property type="entry name" value="Cobalamin (vitamin B12)-binding domain"/>
    <property type="match status" value="1"/>
</dbReference>
<dbReference type="CDD" id="cd01104">
    <property type="entry name" value="HTH_MlrA-CarA"/>
    <property type="match status" value="1"/>
</dbReference>
<dbReference type="GO" id="GO:0031419">
    <property type="term" value="F:cobalamin binding"/>
    <property type="evidence" value="ECO:0007669"/>
    <property type="project" value="InterPro"/>
</dbReference>
<evidence type="ECO:0000256" key="1">
    <source>
        <dbReference type="ARBA" id="ARBA00023015"/>
    </source>
</evidence>
<dbReference type="Proteomes" id="UP000198393">
    <property type="component" value="Unassembled WGS sequence"/>
</dbReference>
<dbReference type="GO" id="GO:0003677">
    <property type="term" value="F:DNA binding"/>
    <property type="evidence" value="ECO:0007669"/>
    <property type="project" value="UniProtKB-KW"/>
</dbReference>
<dbReference type="InterPro" id="IPR009061">
    <property type="entry name" value="DNA-bd_dom_put_sf"/>
</dbReference>
<dbReference type="Pfam" id="PF02607">
    <property type="entry name" value="B12-binding_2"/>
    <property type="match status" value="1"/>
</dbReference>
<gene>
    <name evidence="5" type="ORF">SAMN05421640_2812</name>
</gene>
<evidence type="ECO:0000313" key="6">
    <source>
        <dbReference type="Proteomes" id="UP000198393"/>
    </source>
</evidence>
<dbReference type="Gene3D" id="1.10.1240.10">
    <property type="entry name" value="Methionine synthase domain"/>
    <property type="match status" value="1"/>
</dbReference>
<sequence>MSVYSIKDLEHLSGIKAHTIRIWEQRYKLFSPQRTATNIRYYNDNDLKLILNIALLKNHGFKISKIVAMPQEVIQDEVRKVGLANQSFDEKISTLTLAMVELDENLFTKSIDTCIAKFGFEDAMLRIVYPFMRKIGILWLSNSINPAQEHFISHLVRQKLIAKTDEIDMNTKGPLILLFLPEGELHELGLLFANLQLRQNGIKTIFFGQTVPLEALEEVYNQLNPEYMLTAMTTAPKPSEIQKYVNTLSSKFEDCSIYITGGRIIDQDIALPSNVSILNQLEDLIQITQDVTNSKS</sequence>
<protein>
    <submittedName>
        <fullName evidence="5">DNA-binding transcriptional regulator, MerR family</fullName>
    </submittedName>
</protein>
<dbReference type="InterPro" id="IPR047057">
    <property type="entry name" value="MerR_fam"/>
</dbReference>
<dbReference type="EMBL" id="FZPD01000004">
    <property type="protein sequence ID" value="SNT19951.1"/>
    <property type="molecule type" value="Genomic_DNA"/>
</dbReference>
<dbReference type="SUPFAM" id="SSF46955">
    <property type="entry name" value="Putative DNA-binding domain"/>
    <property type="match status" value="1"/>
</dbReference>
<dbReference type="PANTHER" id="PTHR30204">
    <property type="entry name" value="REDOX-CYCLING DRUG-SENSING TRANSCRIPTIONAL ACTIVATOR SOXR"/>
    <property type="match status" value="1"/>
</dbReference>
<dbReference type="Gene3D" id="1.10.1660.10">
    <property type="match status" value="1"/>
</dbReference>
<proteinExistence type="predicted"/>
<dbReference type="InterPro" id="IPR036724">
    <property type="entry name" value="Cobalamin-bd_sf"/>
</dbReference>
<dbReference type="OrthoDB" id="9800334at2"/>
<dbReference type="InterPro" id="IPR036594">
    <property type="entry name" value="Meth_synthase_dom"/>
</dbReference>
<keyword evidence="1" id="KW-0805">Transcription regulation</keyword>
<dbReference type="SMART" id="SM00422">
    <property type="entry name" value="HTH_MERR"/>
    <property type="match status" value="1"/>
</dbReference>
<evidence type="ECO:0000256" key="2">
    <source>
        <dbReference type="ARBA" id="ARBA00023125"/>
    </source>
</evidence>
<feature type="domain" description="HTH merR-type" evidence="4">
    <location>
        <begin position="3"/>
        <end position="72"/>
    </location>
</feature>
<dbReference type="PANTHER" id="PTHR30204:SF67">
    <property type="entry name" value="HTH-TYPE TRANSCRIPTIONAL REGULATOR MLRA-RELATED"/>
    <property type="match status" value="1"/>
</dbReference>
<dbReference type="Gene3D" id="3.40.50.280">
    <property type="entry name" value="Cobalamin-binding domain"/>
    <property type="match status" value="1"/>
</dbReference>